<name>A0A1Q2D2J3_9ACTN</name>
<organism evidence="1 2">
    <name type="scientific">Tessaracoccus flavescens</name>
    <dbReference type="NCBI Taxonomy" id="399497"/>
    <lineage>
        <taxon>Bacteria</taxon>
        <taxon>Bacillati</taxon>
        <taxon>Actinomycetota</taxon>
        <taxon>Actinomycetes</taxon>
        <taxon>Propionibacteriales</taxon>
        <taxon>Propionibacteriaceae</taxon>
        <taxon>Tessaracoccus</taxon>
    </lineage>
</organism>
<proteinExistence type="predicted"/>
<accession>A0A1Q2D2J3</accession>
<dbReference type="EMBL" id="CP019607">
    <property type="protein sequence ID" value="AQP52534.1"/>
    <property type="molecule type" value="Genomic_DNA"/>
</dbReference>
<evidence type="ECO:0008006" key="3">
    <source>
        <dbReference type="Google" id="ProtNLM"/>
    </source>
</evidence>
<dbReference type="KEGG" id="tfa:BW733_08395"/>
<dbReference type="AlphaFoldDB" id="A0A1Q2D2J3"/>
<dbReference type="InterPro" id="IPR007263">
    <property type="entry name" value="DCC1-like"/>
</dbReference>
<evidence type="ECO:0000313" key="1">
    <source>
        <dbReference type="EMBL" id="AQP52534.1"/>
    </source>
</evidence>
<evidence type="ECO:0000313" key="2">
    <source>
        <dbReference type="Proteomes" id="UP000188235"/>
    </source>
</evidence>
<protein>
    <recommendedName>
        <fullName evidence="3">Thiol-disulfide oxidoreductase</fullName>
    </recommendedName>
</protein>
<keyword evidence="2" id="KW-1185">Reference proteome</keyword>
<dbReference type="Pfam" id="PF04134">
    <property type="entry name" value="DCC1-like"/>
    <property type="match status" value="1"/>
</dbReference>
<dbReference type="Proteomes" id="UP000188235">
    <property type="component" value="Chromosome"/>
</dbReference>
<dbReference type="GO" id="GO:0015035">
    <property type="term" value="F:protein-disulfide reductase activity"/>
    <property type="evidence" value="ECO:0007669"/>
    <property type="project" value="InterPro"/>
</dbReference>
<reference evidence="1 2" key="1">
    <citation type="journal article" date="2008" name="Int. J. Syst. Evol. Microbiol.">
        <title>Tessaracoccus flavescens sp. nov., isolated from marine sediment.</title>
        <authorList>
            <person name="Lee D.W."/>
            <person name="Lee S.D."/>
        </authorList>
    </citation>
    <scope>NUCLEOTIDE SEQUENCE [LARGE SCALE GENOMIC DNA]</scope>
    <source>
        <strain evidence="1 2">SST-39T</strain>
    </source>
</reference>
<gene>
    <name evidence="1" type="ORF">BW733_08395</name>
</gene>
<dbReference type="STRING" id="399497.BW733_08395"/>
<sequence length="126" mass="13877">METPERALPLVLFDGSCGFCGTAVRILRGRWFKARVEAVPFQRVDLSVHNLTVDKCEETLHVVDGSEVFTGGEAIARILRSSRLPWPVVGAVLRLPGLRWLTGKVYAVVARNRHKLPGGTPACEMP</sequence>